<feature type="transmembrane region" description="Helical" evidence="6">
    <location>
        <begin position="417"/>
        <end position="434"/>
    </location>
</feature>
<feature type="transmembrane region" description="Helical" evidence="6">
    <location>
        <begin position="303"/>
        <end position="323"/>
    </location>
</feature>
<feature type="transmembrane region" description="Helical" evidence="6">
    <location>
        <begin position="165"/>
        <end position="187"/>
    </location>
</feature>
<sequence length="509" mass="55868">MASVVDDDECSPLLPSSDVGVIVETQQVHKSRWWSIRVMYLTMFLSSVGFSIVVTSIWPYLQKIDPSADTSFLGWVIASYSLGQMVASPLFGLWSNYRPRREPLVVSISILVAASCLYGYVHVPASHNKYYMLISRALVGFGSGNVAVVRSYVAGATSLSERTGAMANISAFQAVGFILGPAFQAVFTLIGEEGVTFSAIALQVNMYTAPSLMGAFLGIVNIILIFAIFREHRVDDHGRHVGSLNYEFEGTDPVRDGEEPVDLVAVISSNILFFIILFIFAIFETISTPLTMDMYAWTRTQAVFYNGIILAAIGVESVLVFITVKIVSKRTGERILLLGGLLTIWVGFFILLPWGNQYPSIQWRDIQNTTKHNSTFLVSSLSTSGNQTVEPVGCPATQAWCFYTPIIHLSQYITSDALIGLGYPVCSVMCYTLYSKVIGPKPQGVYMGWLTAAGSAARTVGPVFVSEIYTHLGPRWTFGIICGIITSSLMHLAAVYKRLIAFSVRYGKI</sequence>
<dbReference type="GO" id="GO:0022857">
    <property type="term" value="F:transmembrane transporter activity"/>
    <property type="evidence" value="ECO:0007669"/>
    <property type="project" value="InterPro"/>
</dbReference>
<dbReference type="Proteomes" id="UP000770717">
    <property type="component" value="Unassembled WGS sequence"/>
</dbReference>
<keyword evidence="3 6" id="KW-0812">Transmembrane</keyword>
<evidence type="ECO:0000256" key="5">
    <source>
        <dbReference type="ARBA" id="ARBA00023136"/>
    </source>
</evidence>
<dbReference type="AlphaFoldDB" id="A0A8J6F3N8"/>
<feature type="transmembrane region" description="Helical" evidence="6">
    <location>
        <begin position="446"/>
        <end position="464"/>
    </location>
</feature>
<reference evidence="8" key="1">
    <citation type="thesis" date="2020" institute="ProQuest LLC" country="789 East Eisenhower Parkway, Ann Arbor, MI, USA">
        <title>Comparative Genomics and Chromosome Evolution.</title>
        <authorList>
            <person name="Mudd A.B."/>
        </authorList>
    </citation>
    <scope>NUCLEOTIDE SEQUENCE</scope>
    <source>
        <strain evidence="8">HN-11 Male</strain>
        <tissue evidence="8">Kidney and liver</tissue>
    </source>
</reference>
<dbReference type="EMBL" id="WNTK01000007">
    <property type="protein sequence ID" value="KAG9480148.1"/>
    <property type="molecule type" value="Genomic_DNA"/>
</dbReference>
<evidence type="ECO:0000256" key="3">
    <source>
        <dbReference type="ARBA" id="ARBA00022692"/>
    </source>
</evidence>
<accession>A0A8J6F3N8</accession>
<feature type="transmembrane region" description="Helical" evidence="6">
    <location>
        <begin position="476"/>
        <end position="496"/>
    </location>
</feature>
<proteinExistence type="predicted"/>
<dbReference type="OrthoDB" id="370281at2759"/>
<dbReference type="PANTHER" id="PTHR23510">
    <property type="entry name" value="INNER MEMBRANE TRANSPORT PROTEIN YAJR"/>
    <property type="match status" value="1"/>
</dbReference>
<dbReference type="PANTHER" id="PTHR23510:SF3">
    <property type="entry name" value="MAJOR FACILITATOR SUPERFAMILY DOMAIN-CONTAINING PROTEIN 8"/>
    <property type="match status" value="1"/>
</dbReference>
<evidence type="ECO:0000256" key="1">
    <source>
        <dbReference type="ARBA" id="ARBA00004127"/>
    </source>
</evidence>
<feature type="transmembrane region" description="Helical" evidence="6">
    <location>
        <begin position="335"/>
        <end position="354"/>
    </location>
</feature>
<evidence type="ECO:0000256" key="4">
    <source>
        <dbReference type="ARBA" id="ARBA00022989"/>
    </source>
</evidence>
<comment type="subcellular location">
    <subcellularLocation>
        <location evidence="1">Endomembrane system</location>
        <topology evidence="1">Multi-pass membrane protein</topology>
    </subcellularLocation>
</comment>
<dbReference type="InterPro" id="IPR011701">
    <property type="entry name" value="MFS"/>
</dbReference>
<dbReference type="Pfam" id="PF07690">
    <property type="entry name" value="MFS_1"/>
    <property type="match status" value="1"/>
</dbReference>
<dbReference type="GO" id="GO:0005765">
    <property type="term" value="C:lysosomal membrane"/>
    <property type="evidence" value="ECO:0007669"/>
    <property type="project" value="TreeGrafter"/>
</dbReference>
<evidence type="ECO:0000313" key="9">
    <source>
        <dbReference type="Proteomes" id="UP000770717"/>
    </source>
</evidence>
<dbReference type="InterPro" id="IPR020846">
    <property type="entry name" value="MFS_dom"/>
</dbReference>
<feature type="transmembrane region" description="Helical" evidence="6">
    <location>
        <begin position="207"/>
        <end position="229"/>
    </location>
</feature>
<evidence type="ECO:0000259" key="7">
    <source>
        <dbReference type="PROSITE" id="PS50850"/>
    </source>
</evidence>
<dbReference type="CDD" id="cd17326">
    <property type="entry name" value="MFS_MFSD8"/>
    <property type="match status" value="1"/>
</dbReference>
<evidence type="ECO:0000256" key="6">
    <source>
        <dbReference type="SAM" id="Phobius"/>
    </source>
</evidence>
<feature type="transmembrane region" description="Helical" evidence="6">
    <location>
        <begin position="263"/>
        <end position="283"/>
    </location>
</feature>
<dbReference type="GO" id="GO:0012505">
    <property type="term" value="C:endomembrane system"/>
    <property type="evidence" value="ECO:0007669"/>
    <property type="project" value="UniProtKB-SubCell"/>
</dbReference>
<evidence type="ECO:0000256" key="2">
    <source>
        <dbReference type="ARBA" id="ARBA00022448"/>
    </source>
</evidence>
<feature type="transmembrane region" description="Helical" evidence="6">
    <location>
        <begin position="104"/>
        <end position="121"/>
    </location>
</feature>
<dbReference type="SUPFAM" id="SSF103473">
    <property type="entry name" value="MFS general substrate transporter"/>
    <property type="match status" value="1"/>
</dbReference>
<comment type="caution">
    <text evidence="8">The sequence shown here is derived from an EMBL/GenBank/DDBJ whole genome shotgun (WGS) entry which is preliminary data.</text>
</comment>
<keyword evidence="2" id="KW-0813">Transport</keyword>
<dbReference type="Gene3D" id="1.20.1250.20">
    <property type="entry name" value="MFS general substrate transporter like domains"/>
    <property type="match status" value="1"/>
</dbReference>
<feature type="transmembrane region" description="Helical" evidence="6">
    <location>
        <begin position="133"/>
        <end position="153"/>
    </location>
</feature>
<protein>
    <recommendedName>
        <fullName evidence="7">Major facilitator superfamily (MFS) profile domain-containing protein</fullName>
    </recommendedName>
</protein>
<name>A0A8J6F3N8_ELECQ</name>
<feature type="transmembrane region" description="Helical" evidence="6">
    <location>
        <begin position="72"/>
        <end position="92"/>
    </location>
</feature>
<dbReference type="InterPro" id="IPR036259">
    <property type="entry name" value="MFS_trans_sf"/>
</dbReference>
<organism evidence="8 9">
    <name type="scientific">Eleutherodactylus coqui</name>
    <name type="common">Puerto Rican coqui</name>
    <dbReference type="NCBI Taxonomy" id="57060"/>
    <lineage>
        <taxon>Eukaryota</taxon>
        <taxon>Metazoa</taxon>
        <taxon>Chordata</taxon>
        <taxon>Craniata</taxon>
        <taxon>Vertebrata</taxon>
        <taxon>Euteleostomi</taxon>
        <taxon>Amphibia</taxon>
        <taxon>Batrachia</taxon>
        <taxon>Anura</taxon>
        <taxon>Neobatrachia</taxon>
        <taxon>Hyloidea</taxon>
        <taxon>Eleutherodactylidae</taxon>
        <taxon>Eleutherodactylinae</taxon>
        <taxon>Eleutherodactylus</taxon>
        <taxon>Eleutherodactylus</taxon>
    </lineage>
</organism>
<dbReference type="InterPro" id="IPR051068">
    <property type="entry name" value="MFS_Domain-Containing_Protein"/>
</dbReference>
<gene>
    <name evidence="8" type="ORF">GDO78_011916</name>
</gene>
<evidence type="ECO:0000313" key="8">
    <source>
        <dbReference type="EMBL" id="KAG9480148.1"/>
    </source>
</evidence>
<dbReference type="PROSITE" id="PS50850">
    <property type="entry name" value="MFS"/>
    <property type="match status" value="1"/>
</dbReference>
<keyword evidence="9" id="KW-1185">Reference proteome</keyword>
<keyword evidence="4 6" id="KW-1133">Transmembrane helix</keyword>
<keyword evidence="5 6" id="KW-0472">Membrane</keyword>
<feature type="domain" description="Major facilitator superfamily (MFS) profile" evidence="7">
    <location>
        <begin position="35"/>
        <end position="505"/>
    </location>
</feature>
<feature type="transmembrane region" description="Helical" evidence="6">
    <location>
        <begin position="38"/>
        <end position="60"/>
    </location>
</feature>